<proteinExistence type="predicted"/>
<dbReference type="OrthoDB" id="725917at2"/>
<feature type="chain" id="PRO_5012348249" evidence="1">
    <location>
        <begin position="23"/>
        <end position="487"/>
    </location>
</feature>
<keyword evidence="1" id="KW-0732">Signal</keyword>
<keyword evidence="3" id="KW-1185">Reference proteome</keyword>
<dbReference type="InterPro" id="IPR041662">
    <property type="entry name" value="SusD-like_2"/>
</dbReference>
<dbReference type="InterPro" id="IPR011990">
    <property type="entry name" value="TPR-like_helical_dom_sf"/>
</dbReference>
<dbReference type="STRING" id="1434700.SAMN06296427_10886"/>
<name>A0A1W2C2K0_9FLAO</name>
<accession>A0A1W2C2K0</accession>
<dbReference type="PROSITE" id="PS51257">
    <property type="entry name" value="PROKAR_LIPOPROTEIN"/>
    <property type="match status" value="1"/>
</dbReference>
<dbReference type="Gene3D" id="1.25.40.390">
    <property type="match status" value="1"/>
</dbReference>
<gene>
    <name evidence="2" type="ORF">SAMN06296427_10886</name>
</gene>
<dbReference type="AlphaFoldDB" id="A0A1W2C2K0"/>
<sequence length="487" mass="54103">MKKIIFAITALSFLFMAGCVNDSDDFNDNRDRPYDVPPETLLAYAQKSLADQMTTPSVNLNVFRFFQKYWATTDYPGDARFNFTGTRRVPDNHWLNLYTNVLGNLETAKQNVGLETKPSTITEEQFNKQQANKIAIIDILQVYTYQILVDSFGDIPYSEALDPTNVLPAYDNDSEIYPMLIDRLNDDIAMLDVNYGSFTSGDNLLNGDVGKWNIFANSLKLKLGINLADTNSSLAKSTVESAYAAGVILSNSNNAIFKYPSAAPNYNQIYANVIASGRNDYVGEETLIDHLNMLEDPRISSYFTAVDGEYIGGVLGTLNTWTELSHVGDMLIAPDFHSFLFDASEVNFYLAEAAARGYSVGGSEENYYNAAITASMEQWGVPTVNISTYLTQPNVAYSTATGDWKEKIGTQAWIAMYNRGFESWNFFRRLDYPLLTAPNAVPAAQGKIPTRLTYPIPEQTVNGTNWTAASTAIGGDNLTTKVFWDVN</sequence>
<dbReference type="Proteomes" id="UP000192393">
    <property type="component" value="Unassembled WGS sequence"/>
</dbReference>
<feature type="signal peptide" evidence="1">
    <location>
        <begin position="1"/>
        <end position="22"/>
    </location>
</feature>
<keyword evidence="2" id="KW-0449">Lipoprotein</keyword>
<evidence type="ECO:0000313" key="2">
    <source>
        <dbReference type="EMBL" id="SMC79409.1"/>
    </source>
</evidence>
<evidence type="ECO:0000256" key="1">
    <source>
        <dbReference type="SAM" id="SignalP"/>
    </source>
</evidence>
<dbReference type="EMBL" id="FWXS01000008">
    <property type="protein sequence ID" value="SMC79409.1"/>
    <property type="molecule type" value="Genomic_DNA"/>
</dbReference>
<organism evidence="2 3">
    <name type="scientific">Moheibacter sediminis</name>
    <dbReference type="NCBI Taxonomy" id="1434700"/>
    <lineage>
        <taxon>Bacteria</taxon>
        <taxon>Pseudomonadati</taxon>
        <taxon>Bacteroidota</taxon>
        <taxon>Flavobacteriia</taxon>
        <taxon>Flavobacteriales</taxon>
        <taxon>Weeksellaceae</taxon>
        <taxon>Moheibacter</taxon>
    </lineage>
</organism>
<dbReference type="Pfam" id="PF12771">
    <property type="entry name" value="SusD-like_2"/>
    <property type="match status" value="1"/>
</dbReference>
<dbReference type="SUPFAM" id="SSF48452">
    <property type="entry name" value="TPR-like"/>
    <property type="match status" value="1"/>
</dbReference>
<protein>
    <submittedName>
        <fullName evidence="2">Susd and RagB outer membrane lipoprotein</fullName>
    </submittedName>
</protein>
<reference evidence="2 3" key="1">
    <citation type="submission" date="2017-04" db="EMBL/GenBank/DDBJ databases">
        <authorList>
            <person name="Afonso C.L."/>
            <person name="Miller P.J."/>
            <person name="Scott M.A."/>
            <person name="Spackman E."/>
            <person name="Goraichik I."/>
            <person name="Dimitrov K.M."/>
            <person name="Suarez D.L."/>
            <person name="Swayne D.E."/>
        </authorList>
    </citation>
    <scope>NUCLEOTIDE SEQUENCE [LARGE SCALE GENOMIC DNA]</scope>
    <source>
        <strain evidence="2 3">CGMCC 1.12708</strain>
    </source>
</reference>
<evidence type="ECO:0000313" key="3">
    <source>
        <dbReference type="Proteomes" id="UP000192393"/>
    </source>
</evidence>
<dbReference type="RefSeq" id="WP_084017963.1">
    <property type="nucleotide sequence ID" value="NZ_FWXS01000008.1"/>
</dbReference>